<dbReference type="InterPro" id="IPR054254">
    <property type="entry name" value="DUF6985"/>
</dbReference>
<organism evidence="2 3">
    <name type="scientific">Gracilibacillus oryzae</name>
    <dbReference type="NCBI Taxonomy" id="1672701"/>
    <lineage>
        <taxon>Bacteria</taxon>
        <taxon>Bacillati</taxon>
        <taxon>Bacillota</taxon>
        <taxon>Bacilli</taxon>
        <taxon>Bacillales</taxon>
        <taxon>Bacillaceae</taxon>
        <taxon>Gracilibacillus</taxon>
    </lineage>
</organism>
<gene>
    <name evidence="2" type="ORF">F9U64_06575</name>
</gene>
<keyword evidence="3" id="KW-1185">Reference proteome</keyword>
<evidence type="ECO:0000313" key="2">
    <source>
        <dbReference type="EMBL" id="KAB8138104.1"/>
    </source>
</evidence>
<dbReference type="Pfam" id="PF22481">
    <property type="entry name" value="DUF6985"/>
    <property type="match status" value="1"/>
</dbReference>
<feature type="domain" description="DUF6985" evidence="1">
    <location>
        <begin position="19"/>
        <end position="139"/>
    </location>
</feature>
<reference evidence="2 3" key="1">
    <citation type="submission" date="2019-10" db="EMBL/GenBank/DDBJ databases">
        <title>Gracilibacillus sp. nov. isolated from rice seeds.</title>
        <authorList>
            <person name="He S."/>
        </authorList>
    </citation>
    <scope>NUCLEOTIDE SEQUENCE [LARGE SCALE GENOMIC DNA]</scope>
    <source>
        <strain evidence="2 3">TD8</strain>
    </source>
</reference>
<comment type="caution">
    <text evidence="2">The sequence shown here is derived from an EMBL/GenBank/DDBJ whole genome shotgun (WGS) entry which is preliminary data.</text>
</comment>
<protein>
    <recommendedName>
        <fullName evidence="1">DUF6985 domain-containing protein</fullName>
    </recommendedName>
</protein>
<accession>A0A7C8KRC1</accession>
<evidence type="ECO:0000259" key="1">
    <source>
        <dbReference type="Pfam" id="PF22481"/>
    </source>
</evidence>
<name>A0A7C8KRC1_9BACI</name>
<evidence type="ECO:0000313" key="3">
    <source>
        <dbReference type="Proteomes" id="UP000480246"/>
    </source>
</evidence>
<dbReference type="Proteomes" id="UP000480246">
    <property type="component" value="Unassembled WGS sequence"/>
</dbReference>
<dbReference type="OrthoDB" id="1820296at2"/>
<sequence>MPIKNLKTNESHELEGVAYLELFDQNIKVYIDQESDIEYAELCITYLNTMHAGLIDEICKASIRYCNEFLDDIGEDVIKFSKPTDVLACITPNTICIPNPEDKTQPVIDLELLCTWEEEHGMEWVIRNGKVMYVGPYNGINPYGNCDMGEDWNYAQGLL</sequence>
<dbReference type="AlphaFoldDB" id="A0A7C8KRC1"/>
<proteinExistence type="predicted"/>
<dbReference type="RefSeq" id="WP_153402202.1">
    <property type="nucleotide sequence ID" value="NZ_ML762426.1"/>
</dbReference>
<dbReference type="EMBL" id="WEID01000028">
    <property type="protein sequence ID" value="KAB8138104.1"/>
    <property type="molecule type" value="Genomic_DNA"/>
</dbReference>